<keyword evidence="2 6" id="KW-0808">Transferase</keyword>
<dbReference type="AlphaFoldDB" id="A0AA41L007"/>
<dbReference type="InterPro" id="IPR019734">
    <property type="entry name" value="TPR_rpt"/>
</dbReference>
<dbReference type="Proteomes" id="UP001162889">
    <property type="component" value="Unassembled WGS sequence"/>
</dbReference>
<comment type="caution">
    <text evidence="5">The sequence shown here is derived from an EMBL/GenBank/DDBJ whole genome shotgun (WGS) entry which is preliminary data.</text>
</comment>
<sequence>MNLDPTSTQVAQFRDLIVERLGLQFDETKLGNLARVLALHAGGDSAAFIARLAAAPAPCEALHRLAVDLTVTETYFYRNIEQIRAFAEVALPACWQAREGLPVRVLSAGCASGEEPYTLAITAREAGPLGAGSVEIRAVDANPAMLAKAARARYSAWSLREVSPAMRARWFSGEGELYALNDSVRRSVRFDQRNLAQDDDELWAPGSYDIVFCRNVLMYFSPAQAQAAVARIAGALAPGGYLFMGHAETLRGLSHDFHLCHTHATFYYRRKLYAGQAPLPADFNQPPWNGVQTRPVLFDDPAWVDVIARAAQRIDTLAVAAPRAGAMPSAPAQADLHHALTCLHNEQFEQSLALIDKLPQQHADDPDVLLLKAISLSQSGALATAQNVCHQLLARDELNAGAQYVLALCHEEGGDSGAALAHYRSAAYLDPGFALARLHIGLLERRMGDAEAARRDLAQALILLQHEEASRLLLFGGGFPRSALVGLCRAELAALGAAP</sequence>
<dbReference type="EMBL" id="JAHTGR010000006">
    <property type="protein sequence ID" value="MBV6321806.1"/>
    <property type="molecule type" value="Genomic_DNA"/>
</dbReference>
<dbReference type="GO" id="GO:0032259">
    <property type="term" value="P:methylation"/>
    <property type="evidence" value="ECO:0007669"/>
    <property type="project" value="UniProtKB-KW"/>
</dbReference>
<dbReference type="PANTHER" id="PTHR24422">
    <property type="entry name" value="CHEMOTAXIS PROTEIN METHYLTRANSFERASE"/>
    <property type="match status" value="1"/>
</dbReference>
<accession>A0AA41L007</accession>
<dbReference type="InterPro" id="IPR000780">
    <property type="entry name" value="CheR_MeTrfase"/>
</dbReference>
<evidence type="ECO:0000256" key="1">
    <source>
        <dbReference type="ARBA" id="ARBA00022603"/>
    </source>
</evidence>
<evidence type="ECO:0000313" key="5">
    <source>
        <dbReference type="EMBL" id="MBV6321806.1"/>
    </source>
</evidence>
<dbReference type="SMART" id="SM00138">
    <property type="entry name" value="MeTrc"/>
    <property type="match status" value="1"/>
</dbReference>
<dbReference type="PANTHER" id="PTHR24422:SF19">
    <property type="entry name" value="CHEMOTAXIS PROTEIN METHYLTRANSFERASE"/>
    <property type="match status" value="1"/>
</dbReference>
<name>A0AA41L007_9BURK</name>
<dbReference type="InterPro" id="IPR050903">
    <property type="entry name" value="Bact_Chemotaxis_MeTrfase"/>
</dbReference>
<evidence type="ECO:0000259" key="4">
    <source>
        <dbReference type="PROSITE" id="PS50123"/>
    </source>
</evidence>
<gene>
    <name evidence="5" type="ORF">KVP70_12730</name>
    <name evidence="6" type="ORF">L1274_000888</name>
</gene>
<dbReference type="RefSeq" id="WP_217942604.1">
    <property type="nucleotide sequence ID" value="NZ_JAHTGR010000006.1"/>
</dbReference>
<dbReference type="Proteomes" id="UP001155901">
    <property type="component" value="Unassembled WGS sequence"/>
</dbReference>
<evidence type="ECO:0000256" key="3">
    <source>
        <dbReference type="ARBA" id="ARBA00022691"/>
    </source>
</evidence>
<dbReference type="EC" id="2.1.1.80" evidence="6"/>
<dbReference type="SMART" id="SM00028">
    <property type="entry name" value="TPR"/>
    <property type="match status" value="3"/>
</dbReference>
<dbReference type="EMBL" id="JALJZU010000001">
    <property type="protein sequence ID" value="MCP2007200.1"/>
    <property type="molecule type" value="Genomic_DNA"/>
</dbReference>
<keyword evidence="1 5" id="KW-0489">Methyltransferase</keyword>
<protein>
    <submittedName>
        <fullName evidence="6">Chemotaxis protein methyltransferase CheR</fullName>
        <ecNumber evidence="6">2.1.1.80</ecNumber>
    </submittedName>
    <submittedName>
        <fullName evidence="5">Methyltransferase domain-containing protein</fullName>
    </submittedName>
</protein>
<dbReference type="GO" id="GO:0008983">
    <property type="term" value="F:protein-glutamate O-methyltransferase activity"/>
    <property type="evidence" value="ECO:0007669"/>
    <property type="project" value="UniProtKB-EC"/>
</dbReference>
<keyword evidence="8" id="KW-1185">Reference proteome</keyword>
<dbReference type="Pfam" id="PF01739">
    <property type="entry name" value="CheR"/>
    <property type="match status" value="1"/>
</dbReference>
<evidence type="ECO:0000313" key="8">
    <source>
        <dbReference type="Proteomes" id="UP001162889"/>
    </source>
</evidence>
<evidence type="ECO:0000313" key="6">
    <source>
        <dbReference type="EMBL" id="MCP2007200.1"/>
    </source>
</evidence>
<feature type="domain" description="CheR-type methyltransferase" evidence="4">
    <location>
        <begin position="1"/>
        <end position="272"/>
    </location>
</feature>
<evidence type="ECO:0000256" key="2">
    <source>
        <dbReference type="ARBA" id="ARBA00022679"/>
    </source>
</evidence>
<dbReference type="InterPro" id="IPR022642">
    <property type="entry name" value="CheR_C"/>
</dbReference>
<reference evidence="6" key="2">
    <citation type="submission" date="2022-03" db="EMBL/GenBank/DDBJ databases">
        <title>Genome Encyclopedia of Bacteria and Archaea VI: Functional Genomics of Type Strains.</title>
        <authorList>
            <person name="Whitman W."/>
        </authorList>
    </citation>
    <scope>NUCLEOTIDE SEQUENCE</scope>
    <source>
        <strain evidence="6">HSC-15S17</strain>
    </source>
</reference>
<organism evidence="5 7">
    <name type="scientific">Duganella violaceipulchra</name>
    <dbReference type="NCBI Taxonomy" id="2849652"/>
    <lineage>
        <taxon>Bacteria</taxon>
        <taxon>Pseudomonadati</taxon>
        <taxon>Pseudomonadota</taxon>
        <taxon>Betaproteobacteria</taxon>
        <taxon>Burkholderiales</taxon>
        <taxon>Oxalobacteraceae</taxon>
        <taxon>Telluria group</taxon>
        <taxon>Duganella</taxon>
    </lineage>
</organism>
<evidence type="ECO:0000313" key="7">
    <source>
        <dbReference type="Proteomes" id="UP001155901"/>
    </source>
</evidence>
<dbReference type="PROSITE" id="PS50123">
    <property type="entry name" value="CHER"/>
    <property type="match status" value="1"/>
</dbReference>
<reference evidence="5" key="1">
    <citation type="submission" date="2021-07" db="EMBL/GenBank/DDBJ databases">
        <title>Characterization of violacein-producing bacteria and related species.</title>
        <authorList>
            <person name="Wilson H.S."/>
            <person name="De Leon M.E."/>
        </authorList>
    </citation>
    <scope>NUCLEOTIDE SEQUENCE</scope>
    <source>
        <strain evidence="5">HSC-15S17</strain>
    </source>
</reference>
<keyword evidence="3" id="KW-0949">S-adenosyl-L-methionine</keyword>
<proteinExistence type="predicted"/>
<dbReference type="CDD" id="cd02440">
    <property type="entry name" value="AdoMet_MTases"/>
    <property type="match status" value="1"/>
</dbReference>